<keyword evidence="4" id="KW-1133">Transmembrane helix</keyword>
<comment type="similarity">
    <text evidence="1">Belongs to the cytochrome P450 family.</text>
</comment>
<gene>
    <name evidence="5" type="ORF">BSL78_24779</name>
</gene>
<proteinExistence type="inferred from homology"/>
<dbReference type="SUPFAM" id="SSF48264">
    <property type="entry name" value="Cytochrome P450"/>
    <property type="match status" value="2"/>
</dbReference>
<dbReference type="GO" id="GO:0020037">
    <property type="term" value="F:heme binding"/>
    <property type="evidence" value="ECO:0007669"/>
    <property type="project" value="InterPro"/>
</dbReference>
<sequence>MDLISANGIVFVVISFATFVSYVIFVRRRRSQSLNLPPGPPGWPILGNLVELIRAGKETEALFQRWAETYGEIMSFRIGGDISIALTNIDLIMEIMHHPFAQGRPQSVVSRKVFGPGHGIATSSGNQWKQLRKFVLDLFRKFGVGKSTFERIVTREADALVKEFKRQNGRAMKPDMIFSMATCNIICGVIFDQQLSYNDPKLLKTLESILEFFQQGGPGKRACPGQELARMEFYLFMSRTLHRMSLKVPDGAIPPSISKAQTGFNRIPLEYQVCLVERDD</sequence>
<dbReference type="GO" id="GO:0006805">
    <property type="term" value="P:xenobiotic metabolic process"/>
    <property type="evidence" value="ECO:0007669"/>
    <property type="project" value="TreeGrafter"/>
</dbReference>
<keyword evidence="4" id="KW-0472">Membrane</keyword>
<dbReference type="GO" id="GO:0016712">
    <property type="term" value="F:oxidoreductase activity, acting on paired donors, with incorporation or reduction of molecular oxygen, reduced flavin or flavoprotein as one donor, and incorporation of one atom of oxygen"/>
    <property type="evidence" value="ECO:0007669"/>
    <property type="project" value="TreeGrafter"/>
</dbReference>
<dbReference type="InterPro" id="IPR001128">
    <property type="entry name" value="Cyt_P450"/>
</dbReference>
<keyword evidence="3" id="KW-0408">Iron</keyword>
<dbReference type="GO" id="GO:0008395">
    <property type="term" value="F:steroid hydroxylase activity"/>
    <property type="evidence" value="ECO:0007669"/>
    <property type="project" value="TreeGrafter"/>
</dbReference>
<evidence type="ECO:0000313" key="6">
    <source>
        <dbReference type="Proteomes" id="UP000230750"/>
    </source>
</evidence>
<dbReference type="GO" id="GO:0005737">
    <property type="term" value="C:cytoplasm"/>
    <property type="evidence" value="ECO:0007669"/>
    <property type="project" value="TreeGrafter"/>
</dbReference>
<dbReference type="PANTHER" id="PTHR24300:SF397">
    <property type="entry name" value="CYTOCHROME P450 2U1"/>
    <property type="match status" value="1"/>
</dbReference>
<protein>
    <submittedName>
        <fullName evidence="5">Putative cytochrome P450 2J6</fullName>
    </submittedName>
</protein>
<dbReference type="InterPro" id="IPR050182">
    <property type="entry name" value="Cytochrome_P450_fam2"/>
</dbReference>
<name>A0A2G8JRP1_STIJA</name>
<evidence type="ECO:0000256" key="1">
    <source>
        <dbReference type="ARBA" id="ARBA00010617"/>
    </source>
</evidence>
<evidence type="ECO:0000256" key="2">
    <source>
        <dbReference type="ARBA" id="ARBA00022723"/>
    </source>
</evidence>
<dbReference type="Proteomes" id="UP000230750">
    <property type="component" value="Unassembled WGS sequence"/>
</dbReference>
<comment type="caution">
    <text evidence="5">The sequence shown here is derived from an EMBL/GenBank/DDBJ whole genome shotgun (WGS) entry which is preliminary data.</text>
</comment>
<keyword evidence="2" id="KW-0479">Metal-binding</keyword>
<dbReference type="OrthoDB" id="5857440at2759"/>
<dbReference type="InterPro" id="IPR002401">
    <property type="entry name" value="Cyt_P450_E_grp-I"/>
</dbReference>
<dbReference type="InterPro" id="IPR036396">
    <property type="entry name" value="Cyt_P450_sf"/>
</dbReference>
<feature type="transmembrane region" description="Helical" evidence="4">
    <location>
        <begin position="6"/>
        <end position="25"/>
    </location>
</feature>
<evidence type="ECO:0000256" key="3">
    <source>
        <dbReference type="ARBA" id="ARBA00023004"/>
    </source>
</evidence>
<dbReference type="GO" id="GO:0006082">
    <property type="term" value="P:organic acid metabolic process"/>
    <property type="evidence" value="ECO:0007669"/>
    <property type="project" value="TreeGrafter"/>
</dbReference>
<dbReference type="GO" id="GO:0005506">
    <property type="term" value="F:iron ion binding"/>
    <property type="evidence" value="ECO:0007669"/>
    <property type="project" value="InterPro"/>
</dbReference>
<keyword evidence="6" id="KW-1185">Reference proteome</keyword>
<organism evidence="5 6">
    <name type="scientific">Stichopus japonicus</name>
    <name type="common">Sea cucumber</name>
    <dbReference type="NCBI Taxonomy" id="307972"/>
    <lineage>
        <taxon>Eukaryota</taxon>
        <taxon>Metazoa</taxon>
        <taxon>Echinodermata</taxon>
        <taxon>Eleutherozoa</taxon>
        <taxon>Echinozoa</taxon>
        <taxon>Holothuroidea</taxon>
        <taxon>Aspidochirotacea</taxon>
        <taxon>Aspidochirotida</taxon>
        <taxon>Stichopodidae</taxon>
        <taxon>Apostichopus</taxon>
    </lineage>
</organism>
<accession>A0A2G8JRP1</accession>
<dbReference type="EMBL" id="MRZV01001366">
    <property type="protein sequence ID" value="PIK38378.1"/>
    <property type="molecule type" value="Genomic_DNA"/>
</dbReference>
<dbReference type="STRING" id="307972.A0A2G8JRP1"/>
<evidence type="ECO:0000313" key="5">
    <source>
        <dbReference type="EMBL" id="PIK38378.1"/>
    </source>
</evidence>
<dbReference type="AlphaFoldDB" id="A0A2G8JRP1"/>
<evidence type="ECO:0000256" key="4">
    <source>
        <dbReference type="SAM" id="Phobius"/>
    </source>
</evidence>
<keyword evidence="4" id="KW-0812">Transmembrane</keyword>
<dbReference type="Pfam" id="PF00067">
    <property type="entry name" value="p450"/>
    <property type="match status" value="2"/>
</dbReference>
<dbReference type="PANTHER" id="PTHR24300">
    <property type="entry name" value="CYTOCHROME P450 508A4-RELATED"/>
    <property type="match status" value="1"/>
</dbReference>
<dbReference type="Gene3D" id="1.10.630.10">
    <property type="entry name" value="Cytochrome P450"/>
    <property type="match status" value="2"/>
</dbReference>
<reference evidence="5 6" key="1">
    <citation type="journal article" date="2017" name="PLoS Biol.">
        <title>The sea cucumber genome provides insights into morphological evolution and visceral regeneration.</title>
        <authorList>
            <person name="Zhang X."/>
            <person name="Sun L."/>
            <person name="Yuan J."/>
            <person name="Sun Y."/>
            <person name="Gao Y."/>
            <person name="Zhang L."/>
            <person name="Li S."/>
            <person name="Dai H."/>
            <person name="Hamel J.F."/>
            <person name="Liu C."/>
            <person name="Yu Y."/>
            <person name="Liu S."/>
            <person name="Lin W."/>
            <person name="Guo K."/>
            <person name="Jin S."/>
            <person name="Xu P."/>
            <person name="Storey K.B."/>
            <person name="Huan P."/>
            <person name="Zhang T."/>
            <person name="Zhou Y."/>
            <person name="Zhang J."/>
            <person name="Lin C."/>
            <person name="Li X."/>
            <person name="Xing L."/>
            <person name="Huo D."/>
            <person name="Sun M."/>
            <person name="Wang L."/>
            <person name="Mercier A."/>
            <person name="Li F."/>
            <person name="Yang H."/>
            <person name="Xiang J."/>
        </authorList>
    </citation>
    <scope>NUCLEOTIDE SEQUENCE [LARGE SCALE GENOMIC DNA]</scope>
    <source>
        <strain evidence="5">Shaxun</strain>
        <tissue evidence="5">Muscle</tissue>
    </source>
</reference>
<dbReference type="PRINTS" id="PR00463">
    <property type="entry name" value="EP450I"/>
</dbReference>